<protein>
    <submittedName>
        <fullName evidence="1">Uncharacterized protein</fullName>
    </submittedName>
</protein>
<dbReference type="EnsemblPlants" id="Zm00001eb281040_T001">
    <property type="protein sequence ID" value="Zm00001eb281040_P001"/>
    <property type="gene ID" value="Zm00001eb281040"/>
</dbReference>
<dbReference type="Gramene" id="Zm00001eb281040_T001">
    <property type="protein sequence ID" value="Zm00001eb281040_P001"/>
    <property type="gene ID" value="Zm00001eb281040"/>
</dbReference>
<evidence type="ECO:0000313" key="1">
    <source>
        <dbReference type="EnsemblPlants" id="Zm00001eb281040_P001"/>
    </source>
</evidence>
<name>A0A804UB74_MAIZE</name>
<dbReference type="Proteomes" id="UP000007305">
    <property type="component" value="Chromosome 6"/>
</dbReference>
<dbReference type="AlphaFoldDB" id="A0A804UB74"/>
<dbReference type="InterPro" id="IPR027417">
    <property type="entry name" value="P-loop_NTPase"/>
</dbReference>
<sequence length="62" mass="6804">MDIISAVLQKHFGFSSLKAFQKEVLDAWFAHEDCVLLAAIGSGGTKGNEQNIAYSLRCCRIT</sequence>
<evidence type="ECO:0000313" key="2">
    <source>
        <dbReference type="Proteomes" id="UP000007305"/>
    </source>
</evidence>
<organism evidence="1 2">
    <name type="scientific">Zea mays</name>
    <name type="common">Maize</name>
    <dbReference type="NCBI Taxonomy" id="4577"/>
    <lineage>
        <taxon>Eukaryota</taxon>
        <taxon>Viridiplantae</taxon>
        <taxon>Streptophyta</taxon>
        <taxon>Embryophyta</taxon>
        <taxon>Tracheophyta</taxon>
        <taxon>Spermatophyta</taxon>
        <taxon>Magnoliopsida</taxon>
        <taxon>Liliopsida</taxon>
        <taxon>Poales</taxon>
        <taxon>Poaceae</taxon>
        <taxon>PACMAD clade</taxon>
        <taxon>Panicoideae</taxon>
        <taxon>Andropogonodae</taxon>
        <taxon>Andropogoneae</taxon>
        <taxon>Tripsacinae</taxon>
        <taxon>Zea</taxon>
    </lineage>
</organism>
<reference evidence="2" key="1">
    <citation type="journal article" date="2009" name="Science">
        <title>The B73 maize genome: complexity, diversity, and dynamics.</title>
        <authorList>
            <person name="Schnable P.S."/>
            <person name="Ware D."/>
            <person name="Fulton R.S."/>
            <person name="Stein J.C."/>
            <person name="Wei F."/>
            <person name="Pasternak S."/>
            <person name="Liang C."/>
            <person name="Zhang J."/>
            <person name="Fulton L."/>
            <person name="Graves T.A."/>
            <person name="Minx P."/>
            <person name="Reily A.D."/>
            <person name="Courtney L."/>
            <person name="Kruchowski S.S."/>
            <person name="Tomlinson C."/>
            <person name="Strong C."/>
            <person name="Delehaunty K."/>
            <person name="Fronick C."/>
            <person name="Courtney B."/>
            <person name="Rock S.M."/>
            <person name="Belter E."/>
            <person name="Du F."/>
            <person name="Kim K."/>
            <person name="Abbott R.M."/>
            <person name="Cotton M."/>
            <person name="Levy A."/>
            <person name="Marchetto P."/>
            <person name="Ochoa K."/>
            <person name="Jackson S.M."/>
            <person name="Gillam B."/>
            <person name="Chen W."/>
            <person name="Yan L."/>
            <person name="Higginbotham J."/>
            <person name="Cardenas M."/>
            <person name="Waligorski J."/>
            <person name="Applebaum E."/>
            <person name="Phelps L."/>
            <person name="Falcone J."/>
            <person name="Kanchi K."/>
            <person name="Thane T."/>
            <person name="Scimone A."/>
            <person name="Thane N."/>
            <person name="Henke J."/>
            <person name="Wang T."/>
            <person name="Ruppert J."/>
            <person name="Shah N."/>
            <person name="Rotter K."/>
            <person name="Hodges J."/>
            <person name="Ingenthron E."/>
            <person name="Cordes M."/>
            <person name="Kohlberg S."/>
            <person name="Sgro J."/>
            <person name="Delgado B."/>
            <person name="Mead K."/>
            <person name="Chinwalla A."/>
            <person name="Leonard S."/>
            <person name="Crouse K."/>
            <person name="Collura K."/>
            <person name="Kudrna D."/>
            <person name="Currie J."/>
            <person name="He R."/>
            <person name="Angelova A."/>
            <person name="Rajasekar S."/>
            <person name="Mueller T."/>
            <person name="Lomeli R."/>
            <person name="Scara G."/>
            <person name="Ko A."/>
            <person name="Delaney K."/>
            <person name="Wissotski M."/>
            <person name="Lopez G."/>
            <person name="Campos D."/>
            <person name="Braidotti M."/>
            <person name="Ashley E."/>
            <person name="Golser W."/>
            <person name="Kim H."/>
            <person name="Lee S."/>
            <person name="Lin J."/>
            <person name="Dujmic Z."/>
            <person name="Kim W."/>
            <person name="Talag J."/>
            <person name="Zuccolo A."/>
            <person name="Fan C."/>
            <person name="Sebastian A."/>
            <person name="Kramer M."/>
            <person name="Spiegel L."/>
            <person name="Nascimento L."/>
            <person name="Zutavern T."/>
            <person name="Miller B."/>
            <person name="Ambroise C."/>
            <person name="Muller S."/>
            <person name="Spooner W."/>
            <person name="Narechania A."/>
            <person name="Ren L."/>
            <person name="Wei S."/>
            <person name="Kumari S."/>
            <person name="Faga B."/>
            <person name="Levy M.J."/>
            <person name="McMahan L."/>
            <person name="Van Buren P."/>
            <person name="Vaughn M.W."/>
            <person name="Ying K."/>
            <person name="Yeh C.-T."/>
            <person name="Emrich S.J."/>
            <person name="Jia Y."/>
            <person name="Kalyanaraman A."/>
            <person name="Hsia A.-P."/>
            <person name="Barbazuk W.B."/>
            <person name="Baucom R.S."/>
            <person name="Brutnell T.P."/>
            <person name="Carpita N.C."/>
            <person name="Chaparro C."/>
            <person name="Chia J.-M."/>
            <person name="Deragon J.-M."/>
            <person name="Estill J.C."/>
            <person name="Fu Y."/>
            <person name="Jeddeloh J.A."/>
            <person name="Han Y."/>
            <person name="Lee H."/>
            <person name="Li P."/>
            <person name="Lisch D.R."/>
            <person name="Liu S."/>
            <person name="Liu Z."/>
            <person name="Nagel D.H."/>
            <person name="McCann M.C."/>
            <person name="SanMiguel P."/>
            <person name="Myers A.M."/>
            <person name="Nettleton D."/>
            <person name="Nguyen J."/>
            <person name="Penning B.W."/>
            <person name="Ponnala L."/>
            <person name="Schneider K.L."/>
            <person name="Schwartz D.C."/>
            <person name="Sharma A."/>
            <person name="Soderlund C."/>
            <person name="Springer N.M."/>
            <person name="Sun Q."/>
            <person name="Wang H."/>
            <person name="Waterman M."/>
            <person name="Westerman R."/>
            <person name="Wolfgruber T.K."/>
            <person name="Yang L."/>
            <person name="Yu Y."/>
            <person name="Zhang L."/>
            <person name="Zhou S."/>
            <person name="Zhu Q."/>
            <person name="Bennetzen J.L."/>
            <person name="Dawe R.K."/>
            <person name="Jiang J."/>
            <person name="Jiang N."/>
            <person name="Presting G.G."/>
            <person name="Wessler S.R."/>
            <person name="Aluru S."/>
            <person name="Martienssen R.A."/>
            <person name="Clifton S.W."/>
            <person name="McCombie W.R."/>
            <person name="Wing R.A."/>
            <person name="Wilson R.K."/>
        </authorList>
    </citation>
    <scope>NUCLEOTIDE SEQUENCE [LARGE SCALE GENOMIC DNA]</scope>
    <source>
        <strain evidence="2">cv. B73</strain>
    </source>
</reference>
<keyword evidence="2" id="KW-1185">Reference proteome</keyword>
<accession>A0A804UB74</accession>
<reference evidence="1" key="3">
    <citation type="submission" date="2021-05" db="UniProtKB">
        <authorList>
            <consortium name="EnsemblPlants"/>
        </authorList>
    </citation>
    <scope>IDENTIFICATION</scope>
    <source>
        <strain evidence="1">cv. B73</strain>
    </source>
</reference>
<proteinExistence type="predicted"/>
<reference evidence="1" key="2">
    <citation type="submission" date="2019-07" db="EMBL/GenBank/DDBJ databases">
        <authorList>
            <person name="Seetharam A."/>
            <person name="Woodhouse M."/>
            <person name="Cannon E."/>
        </authorList>
    </citation>
    <scope>NUCLEOTIDE SEQUENCE [LARGE SCALE GENOMIC DNA]</scope>
    <source>
        <strain evidence="1">cv. B73</strain>
    </source>
</reference>
<dbReference type="InParanoid" id="A0A804UB74"/>
<dbReference type="Gene3D" id="3.40.50.300">
    <property type="entry name" value="P-loop containing nucleotide triphosphate hydrolases"/>
    <property type="match status" value="1"/>
</dbReference>